<dbReference type="InterPro" id="IPR000257">
    <property type="entry name" value="Uroporphyrinogen_deCOase"/>
</dbReference>
<dbReference type="EMBL" id="CP117826">
    <property type="protein sequence ID" value="XCC62039.1"/>
    <property type="molecule type" value="Genomic_DNA"/>
</dbReference>
<dbReference type="Gene3D" id="3.20.20.210">
    <property type="match status" value="1"/>
</dbReference>
<dbReference type="GO" id="GO:0004853">
    <property type="term" value="F:uroporphyrinogen decarboxylase activity"/>
    <property type="evidence" value="ECO:0007669"/>
    <property type="project" value="InterPro"/>
</dbReference>
<dbReference type="PANTHER" id="PTHR47099:SF1">
    <property type="entry name" value="METHYLCOBAMIDE:COM METHYLTRANSFERASE MTBA"/>
    <property type="match status" value="1"/>
</dbReference>
<organism evidence="2">
    <name type="scientific">Christensenella massiliensis</name>
    <dbReference type="NCBI Taxonomy" id="1805714"/>
    <lineage>
        <taxon>Bacteria</taxon>
        <taxon>Bacillati</taxon>
        <taxon>Bacillota</taxon>
        <taxon>Clostridia</taxon>
        <taxon>Christensenellales</taxon>
        <taxon>Christensenellaceae</taxon>
        <taxon>Christensenella</taxon>
    </lineage>
</organism>
<evidence type="ECO:0000313" key="2">
    <source>
        <dbReference type="EMBL" id="XCC62039.1"/>
    </source>
</evidence>
<dbReference type="PANTHER" id="PTHR47099">
    <property type="entry name" value="METHYLCOBAMIDE:COM METHYLTRANSFERASE MTBA"/>
    <property type="match status" value="1"/>
</dbReference>
<name>A0AAU8A845_9FIRM</name>
<accession>A0AAU8A845</accession>
<dbReference type="InterPro" id="IPR052024">
    <property type="entry name" value="Methanogen_methyltrans"/>
</dbReference>
<dbReference type="GO" id="GO:0006779">
    <property type="term" value="P:porphyrin-containing compound biosynthetic process"/>
    <property type="evidence" value="ECO:0007669"/>
    <property type="project" value="InterPro"/>
</dbReference>
<dbReference type="SUPFAM" id="SSF51726">
    <property type="entry name" value="UROD/MetE-like"/>
    <property type="match status" value="1"/>
</dbReference>
<feature type="domain" description="Uroporphyrinogen decarboxylase (URO-D)" evidence="1">
    <location>
        <begin position="13"/>
        <end position="357"/>
    </location>
</feature>
<dbReference type="InterPro" id="IPR038071">
    <property type="entry name" value="UROD/MetE-like_sf"/>
</dbReference>
<proteinExistence type="predicted"/>
<reference evidence="2" key="1">
    <citation type="submission" date="2023-02" db="EMBL/GenBank/DDBJ databases">
        <title>Gut commensal Christensenella minuta modulates host metabolism via a new class of secondary bile acids.</title>
        <authorList>
            <person name="Liu C."/>
        </authorList>
    </citation>
    <scope>NUCLEOTIDE SEQUENCE</scope>
    <source>
        <strain evidence="2">CA70</strain>
    </source>
</reference>
<sequence length="360" mass="40832">MASLEQLRKPDKERTLAALRGEIPDRVPHFEVAIEEDVTKAILGRDVGSTLAAARGASDRTFVAPPMDPKDYLEILNFNGQDVMGFEALWVPFKYKDEKGELHIVNDGRIKSFEDLEKVVEPNWELDFAPRKEYFDIYNKAIEGTGVGTFILTGAIFQTCYQFLIGFEDFFAMAYTDTEFIEVMMDKCMDYYMKVIEVALDSNLTFLFLGDDIAFGSGTFMNPAKFKEMWLPRYKKMVSMAKQAGVPVMFHSCGNITDIFDDIIMELGVDAINPIEPYSMNIYDIKEKYGDKITISGNIDVAGPLAIGTPDEVRAEVREHLERLKPGGRYICSSNHSIMNDVKVENYKAMIDTIIEYGQY</sequence>
<dbReference type="RefSeq" id="WP_079545795.1">
    <property type="nucleotide sequence ID" value="NZ_CP117826.1"/>
</dbReference>
<gene>
    <name evidence="2" type="ORF">PUP29_10980</name>
</gene>
<dbReference type="Pfam" id="PF01208">
    <property type="entry name" value="URO-D"/>
    <property type="match status" value="1"/>
</dbReference>
<evidence type="ECO:0000259" key="1">
    <source>
        <dbReference type="Pfam" id="PF01208"/>
    </source>
</evidence>
<protein>
    <submittedName>
        <fullName evidence="2">Uroporphyrinogen decarboxylase family protein</fullName>
    </submittedName>
</protein>
<dbReference type="AlphaFoldDB" id="A0AAU8A845"/>